<evidence type="ECO:0000256" key="2">
    <source>
        <dbReference type="ARBA" id="ARBA00012552"/>
    </source>
</evidence>
<evidence type="ECO:0000256" key="3">
    <source>
        <dbReference type="ARBA" id="ARBA00022741"/>
    </source>
</evidence>
<evidence type="ECO:0000313" key="14">
    <source>
        <dbReference type="Proteomes" id="UP000549394"/>
    </source>
</evidence>
<evidence type="ECO:0000256" key="4">
    <source>
        <dbReference type="ARBA" id="ARBA00022801"/>
    </source>
</evidence>
<evidence type="ECO:0000259" key="11">
    <source>
        <dbReference type="PROSITE" id="PS51194"/>
    </source>
</evidence>
<keyword evidence="4" id="KW-0378">Hydrolase</keyword>
<dbReference type="PANTHER" id="PTHR47958">
    <property type="entry name" value="ATP-DEPENDENT RNA HELICASE DBP3"/>
    <property type="match status" value="1"/>
</dbReference>
<dbReference type="Pfam" id="PF00271">
    <property type="entry name" value="Helicase_C"/>
    <property type="match status" value="1"/>
</dbReference>
<name>A0A7I8VEM8_9ANNE</name>
<keyword evidence="6" id="KW-0067">ATP-binding</keyword>
<keyword evidence="3" id="KW-0547">Nucleotide-binding</keyword>
<dbReference type="GO" id="GO:0003676">
    <property type="term" value="F:nucleic acid binding"/>
    <property type="evidence" value="ECO:0007669"/>
    <property type="project" value="InterPro"/>
</dbReference>
<proteinExistence type="inferred from homology"/>
<dbReference type="EMBL" id="CAJFCJ010000005">
    <property type="protein sequence ID" value="CAD5114714.1"/>
    <property type="molecule type" value="Genomic_DNA"/>
</dbReference>
<evidence type="ECO:0000256" key="9">
    <source>
        <dbReference type="PROSITE-ProRule" id="PRU00552"/>
    </source>
</evidence>
<evidence type="ECO:0000256" key="8">
    <source>
        <dbReference type="ARBA" id="ARBA00038213"/>
    </source>
</evidence>
<dbReference type="GO" id="GO:0005524">
    <property type="term" value="F:ATP binding"/>
    <property type="evidence" value="ECO:0007669"/>
    <property type="project" value="UniProtKB-KW"/>
</dbReference>
<organism evidence="13 14">
    <name type="scientific">Dimorphilus gyrociliatus</name>
    <dbReference type="NCBI Taxonomy" id="2664684"/>
    <lineage>
        <taxon>Eukaryota</taxon>
        <taxon>Metazoa</taxon>
        <taxon>Spiralia</taxon>
        <taxon>Lophotrochozoa</taxon>
        <taxon>Annelida</taxon>
        <taxon>Polychaeta</taxon>
        <taxon>Polychaeta incertae sedis</taxon>
        <taxon>Dinophilidae</taxon>
        <taxon>Dimorphilus</taxon>
    </lineage>
</organism>
<dbReference type="SUPFAM" id="SSF52540">
    <property type="entry name" value="P-loop containing nucleoside triphosphate hydrolases"/>
    <property type="match status" value="1"/>
</dbReference>
<keyword evidence="14" id="KW-1185">Reference proteome</keyword>
<dbReference type="InterPro" id="IPR001650">
    <property type="entry name" value="Helicase_C-like"/>
</dbReference>
<dbReference type="EC" id="3.6.4.13" evidence="2"/>
<evidence type="ECO:0000256" key="6">
    <source>
        <dbReference type="ARBA" id="ARBA00022840"/>
    </source>
</evidence>
<reference evidence="13 14" key="1">
    <citation type="submission" date="2020-08" db="EMBL/GenBank/DDBJ databases">
        <authorList>
            <person name="Hejnol A."/>
        </authorList>
    </citation>
    <scope>NUCLEOTIDE SEQUENCE [LARGE SCALE GENOMIC DNA]</scope>
</reference>
<evidence type="ECO:0000256" key="7">
    <source>
        <dbReference type="ARBA" id="ARBA00023242"/>
    </source>
</evidence>
<dbReference type="PROSITE" id="PS51194">
    <property type="entry name" value="HELICASE_CTER"/>
    <property type="match status" value="1"/>
</dbReference>
<dbReference type="InterPro" id="IPR014014">
    <property type="entry name" value="RNA_helicase_DEAD_Q_motif"/>
</dbReference>
<dbReference type="InterPro" id="IPR011545">
    <property type="entry name" value="DEAD/DEAH_box_helicase_dom"/>
</dbReference>
<dbReference type="SMART" id="SM00490">
    <property type="entry name" value="HELICc"/>
    <property type="match status" value="1"/>
</dbReference>
<dbReference type="SMART" id="SM00487">
    <property type="entry name" value="DEXDc"/>
    <property type="match status" value="1"/>
</dbReference>
<dbReference type="InterPro" id="IPR027417">
    <property type="entry name" value="P-loop_NTPase"/>
</dbReference>
<comment type="caution">
    <text evidence="13">The sequence shown here is derived from an EMBL/GenBank/DDBJ whole genome shotgun (WGS) entry which is preliminary data.</text>
</comment>
<feature type="domain" description="Helicase C-terminal" evidence="11">
    <location>
        <begin position="260"/>
        <end position="421"/>
    </location>
</feature>
<dbReference type="Gene3D" id="3.40.50.300">
    <property type="entry name" value="P-loop containing nucleotide triphosphate hydrolases"/>
    <property type="match status" value="2"/>
</dbReference>
<comment type="subcellular location">
    <subcellularLocation>
        <location evidence="1">Nucleus</location>
    </subcellularLocation>
</comment>
<feature type="short sequence motif" description="Q motif" evidence="9">
    <location>
        <begin position="44"/>
        <end position="72"/>
    </location>
</feature>
<dbReference type="InterPro" id="IPR014001">
    <property type="entry name" value="Helicase_ATP-bd"/>
</dbReference>
<dbReference type="PROSITE" id="PS51192">
    <property type="entry name" value="HELICASE_ATP_BIND_1"/>
    <property type="match status" value="1"/>
</dbReference>
<dbReference type="PROSITE" id="PS51195">
    <property type="entry name" value="Q_MOTIF"/>
    <property type="match status" value="1"/>
</dbReference>
<protein>
    <recommendedName>
        <fullName evidence="2">RNA helicase</fullName>
        <ecNumber evidence="2">3.6.4.13</ecNumber>
    </recommendedName>
</protein>
<dbReference type="OrthoDB" id="196131at2759"/>
<dbReference type="GO" id="GO:0016787">
    <property type="term" value="F:hydrolase activity"/>
    <property type="evidence" value="ECO:0007669"/>
    <property type="project" value="UniProtKB-KW"/>
</dbReference>
<keyword evidence="7" id="KW-0539">Nucleus</keyword>
<evidence type="ECO:0000256" key="5">
    <source>
        <dbReference type="ARBA" id="ARBA00022806"/>
    </source>
</evidence>
<dbReference type="Pfam" id="PF00270">
    <property type="entry name" value="DEAD"/>
    <property type="match status" value="1"/>
</dbReference>
<dbReference type="GO" id="GO:0003724">
    <property type="term" value="F:RNA helicase activity"/>
    <property type="evidence" value="ECO:0007669"/>
    <property type="project" value="UniProtKB-EC"/>
</dbReference>
<gene>
    <name evidence="13" type="ORF">DGYR_LOCUS3537</name>
</gene>
<keyword evidence="5" id="KW-0347">Helicase</keyword>
<dbReference type="GO" id="GO:0005634">
    <property type="term" value="C:nucleus"/>
    <property type="evidence" value="ECO:0007669"/>
    <property type="project" value="UniProtKB-SubCell"/>
</dbReference>
<dbReference type="FunFam" id="3.40.50.300:FF:000168">
    <property type="entry name" value="DEAD-box ATP-dependent RNA helicase 56-like"/>
    <property type="match status" value="1"/>
</dbReference>
<dbReference type="FunFam" id="3.40.50.300:FF:000111">
    <property type="entry name" value="DEAD-box ATP-dependent RNA helicase"/>
    <property type="match status" value="1"/>
</dbReference>
<evidence type="ECO:0000313" key="13">
    <source>
        <dbReference type="EMBL" id="CAD5114714.1"/>
    </source>
</evidence>
<accession>A0A7I8VEM8</accession>
<evidence type="ECO:0000259" key="12">
    <source>
        <dbReference type="PROSITE" id="PS51195"/>
    </source>
</evidence>
<dbReference type="AlphaFoldDB" id="A0A7I8VEM8"/>
<comment type="similarity">
    <text evidence="8">Belongs to the DEAD box helicase family. DECD subfamily.</text>
</comment>
<sequence length="426" mass="48799">MAENENELLDYEEVVDENGADVDGGAVSQDKKDVKGTYVSIHSSGFRDFLLKPELLRAIVDCGFEHPSEVQHECIPQGILGMDVLCQAKSGMGKTAVFVLTTLQQLEPKDGQVSVLVLCHTRELAFQISKEYERFSKYMNSIRIAVFFGGMSVKKDEDSLKKNTPHIVVGTPGRILALSRSGTLNLKHIKHFILDECDKMLEALDMRRDVQEIFRATPHQKQVMMFSATLSKDIRPVCKKFMQDPLEIYVDNDSKLTLHGLRQHYVKLQDKEKNRKLFELLDVLEFNQVIIFVKSVQRCMALAQLLVEQNFPAIAIHRQMTQEERLSRYQQFKDFHKRILVATNLFGRGMDIERVNIVFNYDMPEDSDTYLHRVARAGRFGTKGLAITFVSDETDAKVLNDVQERFDVNITELPEEIDISTYIEGR</sequence>
<evidence type="ECO:0000259" key="10">
    <source>
        <dbReference type="PROSITE" id="PS51192"/>
    </source>
</evidence>
<dbReference type="CDD" id="cd18787">
    <property type="entry name" value="SF2_C_DEAD"/>
    <property type="match status" value="1"/>
</dbReference>
<feature type="domain" description="Helicase ATP-binding" evidence="10">
    <location>
        <begin position="75"/>
        <end position="248"/>
    </location>
</feature>
<dbReference type="CDD" id="cd17950">
    <property type="entry name" value="DEADc_DDX39"/>
    <property type="match status" value="1"/>
</dbReference>
<evidence type="ECO:0000256" key="1">
    <source>
        <dbReference type="ARBA" id="ARBA00004123"/>
    </source>
</evidence>
<feature type="domain" description="DEAD-box RNA helicase Q" evidence="12">
    <location>
        <begin position="44"/>
        <end position="72"/>
    </location>
</feature>
<dbReference type="Proteomes" id="UP000549394">
    <property type="component" value="Unassembled WGS sequence"/>
</dbReference>